<dbReference type="PANTHER" id="PTHR43038:SF4">
    <property type="entry name" value="RIBOSOME-ASSOCIATED ATPASE"/>
    <property type="match status" value="1"/>
</dbReference>
<dbReference type="PROSITE" id="PS50893">
    <property type="entry name" value="ABC_TRANSPORTER_2"/>
    <property type="match status" value="2"/>
</dbReference>
<dbReference type="InterPro" id="IPR003593">
    <property type="entry name" value="AAA+_ATPase"/>
</dbReference>
<dbReference type="PANTHER" id="PTHR43038">
    <property type="entry name" value="ATP-BINDING CASSETTE, SUB-FAMILY H, MEMBER 1"/>
    <property type="match status" value="1"/>
</dbReference>
<keyword evidence="1" id="KW-0472">Membrane</keyword>
<dbReference type="GO" id="GO:0005524">
    <property type="term" value="F:ATP binding"/>
    <property type="evidence" value="ECO:0007669"/>
    <property type="project" value="UniProtKB-KW"/>
</dbReference>
<evidence type="ECO:0000256" key="2">
    <source>
        <dbReference type="ARBA" id="ARBA00022741"/>
    </source>
</evidence>
<keyword evidence="1" id="KW-1003">Cell membrane</keyword>
<dbReference type="InterPro" id="IPR027417">
    <property type="entry name" value="P-loop_NTPase"/>
</dbReference>
<dbReference type="RefSeq" id="WP_200522664.1">
    <property type="nucleotide sequence ID" value="NZ_JAEHNZ010000002.1"/>
</dbReference>
<evidence type="ECO:0000256" key="1">
    <source>
        <dbReference type="ARBA" id="ARBA00022475"/>
    </source>
</evidence>
<reference evidence="5 6" key="1">
    <citation type="journal article" date="2021" name="Pathogens">
        <title>Isolation and Characterization of Kingella bonacorsii sp. nov., A Novel Kingella Species Detected in a Stable Periodontitis Subject.</title>
        <authorList>
            <person name="Antezack A."/>
            <person name="Boxberger M."/>
            <person name="Rolland C."/>
            <person name="Monnet-Corti V."/>
            <person name="La Scola B."/>
        </authorList>
    </citation>
    <scope>NUCLEOTIDE SEQUENCE [LARGE SCALE GENOMIC DNA]</scope>
    <source>
        <strain evidence="5 6">Marseille-Q4569</strain>
    </source>
</reference>
<keyword evidence="2" id="KW-0547">Nucleotide-binding</keyword>
<dbReference type="EMBL" id="JAEHNZ010000002">
    <property type="protein sequence ID" value="MBK0396616.1"/>
    <property type="molecule type" value="Genomic_DNA"/>
</dbReference>
<dbReference type="InterPro" id="IPR003439">
    <property type="entry name" value="ABC_transporter-like_ATP-bd"/>
</dbReference>
<evidence type="ECO:0000313" key="5">
    <source>
        <dbReference type="EMBL" id="MBK0396616.1"/>
    </source>
</evidence>
<dbReference type="SMART" id="SM00382">
    <property type="entry name" value="AAA"/>
    <property type="match status" value="2"/>
</dbReference>
<feature type="domain" description="ABC transporter" evidence="4">
    <location>
        <begin position="5"/>
        <end position="241"/>
    </location>
</feature>
<evidence type="ECO:0000256" key="3">
    <source>
        <dbReference type="ARBA" id="ARBA00022840"/>
    </source>
</evidence>
<dbReference type="Pfam" id="PF00005">
    <property type="entry name" value="ABC_tran"/>
    <property type="match status" value="2"/>
</dbReference>
<dbReference type="CDD" id="cd03230">
    <property type="entry name" value="ABC_DR_subfamily_A"/>
    <property type="match status" value="2"/>
</dbReference>
<dbReference type="PROSITE" id="PS00211">
    <property type="entry name" value="ABC_TRANSPORTER_1"/>
    <property type="match status" value="1"/>
</dbReference>
<sequence>MPHAVQIQTLSHIYNKKTQALDNISLTIPRGATVGLIGPDGVGKSTLLSIIAGVRKIQTGSVRVLGGDMANKHDRQDLSHRIAYMPQGLGKNLYPTLTVQENIDFHARLFGLSSTERKARIQRLLDATNLAPFPDRAAGKLSGGMKQKLSLCCALVHNPDLLILDEPTTGVDPLSRRQFWQLVHDLQQEQSGMTVIVATAYIDEAEQFQHLLAMDAGHLLANEPTQAVMQRLGTATLEDAYIKLLPQDKQDNAADLVLPPFAPEANAPLAMEAHDLTKKFGNFTSVDHVSFEIQKGEIFGFLGSNGCGKSTTMKMLTGLLEPTSGTAKLLGEPIDAGSIETKKRVGYMSQAFSLYEELTVRQNLELHAKLYQIADGKTAISQALRDFDLSAVEHTKPASLPLGIRQRLQLAAACLHSPEVLILDEPTSGVDPAARAMFWRTLLKLSRQDRITIFVTTHFMNEVERCDRISLMHRGRVLAMGTPAELVKQSGQPNMEEAFIHYLEQDAAETGKMV</sequence>
<keyword evidence="3 5" id="KW-0067">ATP-binding</keyword>
<accession>A0ABS1BTJ2</accession>
<evidence type="ECO:0000313" key="6">
    <source>
        <dbReference type="Proteomes" id="UP000614058"/>
    </source>
</evidence>
<protein>
    <submittedName>
        <fullName evidence="5">ABC transporter ATP-binding protein</fullName>
    </submittedName>
</protein>
<gene>
    <name evidence="5" type="ORF">JDW22_08525</name>
</gene>
<name>A0ABS1BTJ2_9NEIS</name>
<organism evidence="5 6">
    <name type="scientific">Kingella bonacorsii</name>
    <dbReference type="NCBI Taxonomy" id="2796361"/>
    <lineage>
        <taxon>Bacteria</taxon>
        <taxon>Pseudomonadati</taxon>
        <taxon>Pseudomonadota</taxon>
        <taxon>Betaproteobacteria</taxon>
        <taxon>Neisseriales</taxon>
        <taxon>Neisseriaceae</taxon>
        <taxon>Kingella</taxon>
    </lineage>
</organism>
<evidence type="ECO:0000259" key="4">
    <source>
        <dbReference type="PROSITE" id="PS50893"/>
    </source>
</evidence>
<dbReference type="InterPro" id="IPR017871">
    <property type="entry name" value="ABC_transporter-like_CS"/>
</dbReference>
<dbReference type="Gene3D" id="3.40.50.300">
    <property type="entry name" value="P-loop containing nucleotide triphosphate hydrolases"/>
    <property type="match status" value="2"/>
</dbReference>
<dbReference type="SUPFAM" id="SSF52540">
    <property type="entry name" value="P-loop containing nucleoside triphosphate hydrolases"/>
    <property type="match status" value="2"/>
</dbReference>
<feature type="domain" description="ABC transporter" evidence="4">
    <location>
        <begin position="271"/>
        <end position="499"/>
    </location>
</feature>
<dbReference type="Proteomes" id="UP000614058">
    <property type="component" value="Unassembled WGS sequence"/>
</dbReference>
<comment type="caution">
    <text evidence="5">The sequence shown here is derived from an EMBL/GenBank/DDBJ whole genome shotgun (WGS) entry which is preliminary data.</text>
</comment>
<keyword evidence="6" id="KW-1185">Reference proteome</keyword>
<proteinExistence type="predicted"/>